<evidence type="ECO:0000256" key="1">
    <source>
        <dbReference type="SAM" id="Phobius"/>
    </source>
</evidence>
<feature type="transmembrane region" description="Helical" evidence="1">
    <location>
        <begin position="85"/>
        <end position="109"/>
    </location>
</feature>
<dbReference type="Proteomes" id="UP000186599">
    <property type="component" value="Unassembled WGS sequence"/>
</dbReference>
<evidence type="ECO:0000313" key="3">
    <source>
        <dbReference type="EMBL" id="SFL65138.1"/>
    </source>
</evidence>
<feature type="transmembrane region" description="Helical" evidence="1">
    <location>
        <begin position="121"/>
        <end position="142"/>
    </location>
</feature>
<dbReference type="EMBL" id="FOUA01000001">
    <property type="protein sequence ID" value="SFL65138.1"/>
    <property type="molecule type" value="Genomic_DNA"/>
</dbReference>
<dbReference type="RefSeq" id="WP_036988890.1">
    <property type="nucleotide sequence ID" value="NZ_FOGN01000001.1"/>
</dbReference>
<keyword evidence="1" id="KW-0472">Membrane</keyword>
<sequence>MTYLLIKTLHLLAAMAFVGTLFFQVLILAPAGRRLDASVRGPMSQALGQQARRVIHVVAIVLYGAGLTLAWRYRGVLADPFASHFATLLSLKILLALLIIGHYAALIFLRRGQHIGERGMHLINVSLLVHAVLLVICAKSMFVL</sequence>
<dbReference type="PIRSF" id="PIRSF015875">
    <property type="entry name" value="UCP015875"/>
    <property type="match status" value="1"/>
</dbReference>
<keyword evidence="1" id="KW-0812">Transmembrane</keyword>
<feature type="transmembrane region" description="Helical" evidence="1">
    <location>
        <begin position="12"/>
        <end position="32"/>
    </location>
</feature>
<name>A0A031MFF2_9GAMM</name>
<dbReference type="OrthoDB" id="5955722at2"/>
<dbReference type="AlphaFoldDB" id="A0A031MFF2"/>
<dbReference type="Proteomes" id="UP000186904">
    <property type="component" value="Unassembled WGS sequence"/>
</dbReference>
<reference evidence="5 6" key="1">
    <citation type="submission" date="2016-10" db="EMBL/GenBank/DDBJ databases">
        <authorList>
            <person name="de Groot N.N."/>
        </authorList>
    </citation>
    <scope>NUCLEOTIDE SEQUENCE [LARGE SCALE GENOMIC DNA]</scope>
    <source>
        <strain evidence="3 5">CGMCC 1.9095</strain>
        <strain evidence="2 6">DSM 22558</strain>
    </source>
</reference>
<protein>
    <recommendedName>
        <fullName evidence="8">Copper resistance protein D domain-containing protein</fullName>
    </recommendedName>
</protein>
<accession>A0A031MFF2</accession>
<evidence type="ECO:0000313" key="6">
    <source>
        <dbReference type="Proteomes" id="UP000186904"/>
    </source>
</evidence>
<evidence type="ECO:0000313" key="7">
    <source>
        <dbReference type="Proteomes" id="UP000305198"/>
    </source>
</evidence>
<gene>
    <name evidence="4" type="ORF">FA869_12525</name>
    <name evidence="3" type="ORF">SAMN04487855_0550</name>
    <name evidence="2" type="ORF">SAMN05216589_1076</name>
</gene>
<dbReference type="EMBL" id="FOGN01000001">
    <property type="protein sequence ID" value="SER60790.1"/>
    <property type="molecule type" value="Genomic_DNA"/>
</dbReference>
<proteinExistence type="predicted"/>
<organism evidence="4 7">
    <name type="scientific">Halopseudomonas bauzanensis</name>
    <dbReference type="NCBI Taxonomy" id="653930"/>
    <lineage>
        <taxon>Bacteria</taxon>
        <taxon>Pseudomonadati</taxon>
        <taxon>Pseudomonadota</taxon>
        <taxon>Gammaproteobacteria</taxon>
        <taxon>Pseudomonadales</taxon>
        <taxon>Pseudomonadaceae</taxon>
        <taxon>Halopseudomonas</taxon>
    </lineage>
</organism>
<dbReference type="EMBL" id="SWAV01000004">
    <property type="protein sequence ID" value="TKA90872.1"/>
    <property type="molecule type" value="Genomic_DNA"/>
</dbReference>
<reference evidence="4 7" key="2">
    <citation type="submission" date="2019-04" db="EMBL/GenBank/DDBJ databases">
        <title>Crypto-aerobic microbial life in anoxic (sulfidic) marine sediments.</title>
        <authorList>
            <person name="Bhattacharya S."/>
            <person name="Roy C."/>
            <person name="Mondal N."/>
            <person name="Sarkar J."/>
            <person name="Mandal S."/>
            <person name="Rameez M.J."/>
            <person name="Ghosh W."/>
        </authorList>
    </citation>
    <scope>NUCLEOTIDE SEQUENCE [LARGE SCALE GENOMIC DNA]</scope>
    <source>
        <strain evidence="4 7">SBBB</strain>
    </source>
</reference>
<evidence type="ECO:0000313" key="5">
    <source>
        <dbReference type="Proteomes" id="UP000186599"/>
    </source>
</evidence>
<keyword evidence="5" id="KW-1185">Reference proteome</keyword>
<evidence type="ECO:0000313" key="4">
    <source>
        <dbReference type="EMBL" id="TKA90872.1"/>
    </source>
</evidence>
<keyword evidence="1" id="KW-1133">Transmembrane helix</keyword>
<feature type="transmembrane region" description="Helical" evidence="1">
    <location>
        <begin position="53"/>
        <end position="73"/>
    </location>
</feature>
<dbReference type="InterPro" id="IPR007418">
    <property type="entry name" value="DUF474"/>
</dbReference>
<evidence type="ECO:0000313" key="2">
    <source>
        <dbReference type="EMBL" id="SER60790.1"/>
    </source>
</evidence>
<evidence type="ECO:0008006" key="8">
    <source>
        <dbReference type="Google" id="ProtNLM"/>
    </source>
</evidence>
<dbReference type="Proteomes" id="UP000305198">
    <property type="component" value="Unassembled WGS sequence"/>
</dbReference>